<feature type="compositionally biased region" description="Polar residues" evidence="1">
    <location>
        <begin position="131"/>
        <end position="155"/>
    </location>
</feature>
<proteinExistence type="predicted"/>
<feature type="region of interest" description="Disordered" evidence="1">
    <location>
        <begin position="106"/>
        <end position="165"/>
    </location>
</feature>
<dbReference type="EMBL" id="JARJCW010000010">
    <property type="protein sequence ID" value="KAJ7220139.1"/>
    <property type="molecule type" value="Genomic_DNA"/>
</dbReference>
<accession>A0AAD6VRQ5</accession>
<comment type="caution">
    <text evidence="2">The sequence shown here is derived from an EMBL/GenBank/DDBJ whole genome shotgun (WGS) entry which is preliminary data.</text>
</comment>
<organism evidence="2 3">
    <name type="scientific">Mycena pura</name>
    <dbReference type="NCBI Taxonomy" id="153505"/>
    <lineage>
        <taxon>Eukaryota</taxon>
        <taxon>Fungi</taxon>
        <taxon>Dikarya</taxon>
        <taxon>Basidiomycota</taxon>
        <taxon>Agaricomycotina</taxon>
        <taxon>Agaricomycetes</taxon>
        <taxon>Agaricomycetidae</taxon>
        <taxon>Agaricales</taxon>
        <taxon>Marasmiineae</taxon>
        <taxon>Mycenaceae</taxon>
        <taxon>Mycena</taxon>
    </lineage>
</organism>
<dbReference type="AlphaFoldDB" id="A0AAD6VRQ5"/>
<protein>
    <submittedName>
        <fullName evidence="2">Uncharacterized protein</fullName>
    </submittedName>
</protein>
<gene>
    <name evidence="2" type="ORF">GGX14DRAFT_540985</name>
</gene>
<name>A0AAD6VRQ5_9AGAR</name>
<dbReference type="Proteomes" id="UP001219525">
    <property type="component" value="Unassembled WGS sequence"/>
</dbReference>
<reference evidence="2" key="1">
    <citation type="submission" date="2023-03" db="EMBL/GenBank/DDBJ databases">
        <title>Massive genome expansion in bonnet fungi (Mycena s.s.) driven by repeated elements and novel gene families across ecological guilds.</title>
        <authorList>
            <consortium name="Lawrence Berkeley National Laboratory"/>
            <person name="Harder C.B."/>
            <person name="Miyauchi S."/>
            <person name="Viragh M."/>
            <person name="Kuo A."/>
            <person name="Thoen E."/>
            <person name="Andreopoulos B."/>
            <person name="Lu D."/>
            <person name="Skrede I."/>
            <person name="Drula E."/>
            <person name="Henrissat B."/>
            <person name="Morin E."/>
            <person name="Kohler A."/>
            <person name="Barry K."/>
            <person name="LaButti K."/>
            <person name="Morin E."/>
            <person name="Salamov A."/>
            <person name="Lipzen A."/>
            <person name="Mereny Z."/>
            <person name="Hegedus B."/>
            <person name="Baldrian P."/>
            <person name="Stursova M."/>
            <person name="Weitz H."/>
            <person name="Taylor A."/>
            <person name="Grigoriev I.V."/>
            <person name="Nagy L.G."/>
            <person name="Martin F."/>
            <person name="Kauserud H."/>
        </authorList>
    </citation>
    <scope>NUCLEOTIDE SEQUENCE</scope>
    <source>
        <strain evidence="2">9144</strain>
    </source>
</reference>
<evidence type="ECO:0000313" key="3">
    <source>
        <dbReference type="Proteomes" id="UP001219525"/>
    </source>
</evidence>
<evidence type="ECO:0000313" key="2">
    <source>
        <dbReference type="EMBL" id="KAJ7220139.1"/>
    </source>
</evidence>
<keyword evidence="3" id="KW-1185">Reference proteome</keyword>
<sequence length="180" mass="18029">MPAQKYYSATNLQPVSHSLDPSFSFPMTYTSLKTFAIVAAALTAASSNAMPVASSADLSAPASLTEARSSGPILPSSAVQSDGVSAVSSAAPASLTCAVKRQTSTTLPSASSASGLPSASNSSLSILPSTGTSAQPTALPSGSSEVTPPNGTTSAAPDAPYGTLSPWPIREARAWLERIL</sequence>
<feature type="compositionally biased region" description="Low complexity" evidence="1">
    <location>
        <begin position="106"/>
        <end position="130"/>
    </location>
</feature>
<evidence type="ECO:0000256" key="1">
    <source>
        <dbReference type="SAM" id="MobiDB-lite"/>
    </source>
</evidence>